<dbReference type="InterPro" id="IPR001492">
    <property type="entry name" value="Flagellin"/>
</dbReference>
<dbReference type="Gene3D" id="1.20.1330.10">
    <property type="entry name" value="f41 fragment of flagellin, N-terminal domain"/>
    <property type="match status" value="1"/>
</dbReference>
<dbReference type="RefSeq" id="WP_189575429.1">
    <property type="nucleotide sequence ID" value="NZ_BMXU01000002.1"/>
</dbReference>
<evidence type="ECO:0000313" key="7">
    <source>
        <dbReference type="Proteomes" id="UP001595607"/>
    </source>
</evidence>
<feature type="domain" description="Flagellin C-terminal" evidence="5">
    <location>
        <begin position="294"/>
        <end position="368"/>
    </location>
</feature>
<dbReference type="Pfam" id="PF00669">
    <property type="entry name" value="Flagellin_N"/>
    <property type="match status" value="1"/>
</dbReference>
<sequence>MMKPISTFGQTTLRNSQLRQLEGDLAQANNELSTGKKTDVAKSIGSDLIRLQTIRNQFEANETYLRSINLYKQRYDIMEGAFSEVESAVQDLVGLATINGADALDSAFSINLLAEGVIGRVTGALNISIGGRYLFGGANVGQIPMQPIDQPNPNGFTPRQVITDALTGTGPGAPLNSGVDVTTPVTPADSLDLLNRFQTIFNGTNALAGPPLDDYSFENTFFNGEIGGVLADIRLPNNQFNALGNNDLTDGLREVLQGAWILSTVDLTNITDPVAYQTLMTGQAGPPAVPGALDLITGGLSKIMDARTSLGLQWQLVDANDEAVRTQNAMFNNQILQLENVDRAEVTTRLLDIENQLEASYAVTGRVLNLRLFNFVR</sequence>
<protein>
    <recommendedName>
        <fullName evidence="3">Flagellin</fullName>
    </recommendedName>
</protein>
<dbReference type="InterPro" id="IPR046358">
    <property type="entry name" value="Flagellin_C"/>
</dbReference>
<feature type="domain" description="Flagellin N-terminal" evidence="4">
    <location>
        <begin position="7"/>
        <end position="139"/>
    </location>
</feature>
<evidence type="ECO:0000256" key="1">
    <source>
        <dbReference type="ARBA" id="ARBA00005709"/>
    </source>
</evidence>
<keyword evidence="6" id="KW-0282">Flagellum</keyword>
<keyword evidence="3" id="KW-0964">Secreted</keyword>
<evidence type="ECO:0000259" key="5">
    <source>
        <dbReference type="Pfam" id="PF00700"/>
    </source>
</evidence>
<dbReference type="Proteomes" id="UP001595607">
    <property type="component" value="Unassembled WGS sequence"/>
</dbReference>
<dbReference type="SUPFAM" id="SSF64518">
    <property type="entry name" value="Phase 1 flagellin"/>
    <property type="match status" value="1"/>
</dbReference>
<dbReference type="EMBL" id="JBHRVA010000003">
    <property type="protein sequence ID" value="MFC3303156.1"/>
    <property type="molecule type" value="Genomic_DNA"/>
</dbReference>
<comment type="similarity">
    <text evidence="1 3">Belongs to the bacterial flagellin family.</text>
</comment>
<evidence type="ECO:0000256" key="3">
    <source>
        <dbReference type="RuleBase" id="RU362073"/>
    </source>
</evidence>
<proteinExistence type="inferred from homology"/>
<keyword evidence="6" id="KW-0966">Cell projection</keyword>
<keyword evidence="2 3" id="KW-0975">Bacterial flagellum</keyword>
<dbReference type="PANTHER" id="PTHR42792">
    <property type="entry name" value="FLAGELLIN"/>
    <property type="match status" value="1"/>
</dbReference>
<reference evidence="7" key="1">
    <citation type="journal article" date="2019" name="Int. J. Syst. Evol. Microbiol.">
        <title>The Global Catalogue of Microorganisms (GCM) 10K type strain sequencing project: providing services to taxonomists for standard genome sequencing and annotation.</title>
        <authorList>
            <consortium name="The Broad Institute Genomics Platform"/>
            <consortium name="The Broad Institute Genome Sequencing Center for Infectious Disease"/>
            <person name="Wu L."/>
            <person name="Ma J."/>
        </authorList>
    </citation>
    <scope>NUCLEOTIDE SEQUENCE [LARGE SCALE GENOMIC DNA]</scope>
    <source>
        <strain evidence="7">KCTC 22245</strain>
    </source>
</reference>
<keyword evidence="6" id="KW-0969">Cilium</keyword>
<comment type="function">
    <text evidence="3">Flagellin is the subunit protein which polymerizes to form the filaments of bacterial flagella.</text>
</comment>
<dbReference type="InterPro" id="IPR001029">
    <property type="entry name" value="Flagellin_N"/>
</dbReference>
<evidence type="ECO:0000256" key="2">
    <source>
        <dbReference type="ARBA" id="ARBA00023143"/>
    </source>
</evidence>
<dbReference type="Pfam" id="PF00700">
    <property type="entry name" value="Flagellin_C"/>
    <property type="match status" value="1"/>
</dbReference>
<dbReference type="PANTHER" id="PTHR42792:SF1">
    <property type="entry name" value="FLAGELLAR HOOK-ASSOCIATED PROTEIN 3"/>
    <property type="match status" value="1"/>
</dbReference>
<comment type="subcellular location">
    <subcellularLocation>
        <location evidence="3">Secreted</location>
    </subcellularLocation>
    <subcellularLocation>
        <location evidence="3">Bacterial flagellum</location>
    </subcellularLocation>
</comment>
<organism evidence="6 7">
    <name type="scientific">Parvularcula lutaonensis</name>
    <dbReference type="NCBI Taxonomy" id="491923"/>
    <lineage>
        <taxon>Bacteria</taxon>
        <taxon>Pseudomonadati</taxon>
        <taxon>Pseudomonadota</taxon>
        <taxon>Alphaproteobacteria</taxon>
        <taxon>Parvularculales</taxon>
        <taxon>Parvularculaceae</taxon>
        <taxon>Parvularcula</taxon>
    </lineage>
</organism>
<evidence type="ECO:0000259" key="4">
    <source>
        <dbReference type="Pfam" id="PF00669"/>
    </source>
</evidence>
<name>A0ABV7MFT9_9PROT</name>
<keyword evidence="7" id="KW-1185">Reference proteome</keyword>
<comment type="caution">
    <text evidence="6">The sequence shown here is derived from an EMBL/GenBank/DDBJ whole genome shotgun (WGS) entry which is preliminary data.</text>
</comment>
<evidence type="ECO:0000313" key="6">
    <source>
        <dbReference type="EMBL" id="MFC3303156.1"/>
    </source>
</evidence>
<accession>A0ABV7MFT9</accession>
<gene>
    <name evidence="6" type="ORF">ACFONP_10475</name>
</gene>